<keyword evidence="1" id="KW-0812">Transmembrane</keyword>
<keyword evidence="3" id="KW-1185">Reference proteome</keyword>
<dbReference type="EMBL" id="DF967972">
    <property type="protein sequence ID" value="GAP12302.1"/>
    <property type="molecule type" value="Genomic_DNA"/>
</dbReference>
<evidence type="ECO:0000313" key="3">
    <source>
        <dbReference type="Proteomes" id="UP000055060"/>
    </source>
</evidence>
<reference evidence="2" key="1">
    <citation type="submission" date="2015-07" db="EMBL/GenBank/DDBJ databases">
        <title>Draft Genome Sequences of Anaerolinea thermolimosa IMO-1, Bellilinea caldifistulae GOMI-1, Leptolinea tardivitalis YMTK-2, Levilinea saccharolytica KIBI-1,Longilinea arvoryzae KOME-1, Previously Described as Members of the Anaerolineaceae (Chloroflexi).</title>
        <authorList>
            <person name="Sekiguchi Y."/>
            <person name="Ohashi A."/>
            <person name="Matsuura N."/>
            <person name="Tourlousse M.D."/>
        </authorList>
    </citation>
    <scope>NUCLEOTIDE SEQUENCE [LARGE SCALE GENOMIC DNA]</scope>
    <source>
        <strain evidence="2">KOME-1</strain>
    </source>
</reference>
<gene>
    <name evidence="2" type="ORF">LARV_00034</name>
</gene>
<proteinExistence type="predicted"/>
<feature type="transmembrane region" description="Helical" evidence="1">
    <location>
        <begin position="6"/>
        <end position="24"/>
    </location>
</feature>
<evidence type="ECO:0000313" key="2">
    <source>
        <dbReference type="EMBL" id="GAP12302.1"/>
    </source>
</evidence>
<keyword evidence="1" id="KW-1133">Transmembrane helix</keyword>
<evidence type="ECO:0000256" key="1">
    <source>
        <dbReference type="SAM" id="Phobius"/>
    </source>
</evidence>
<dbReference type="AlphaFoldDB" id="A0A0S7B607"/>
<accession>A0A0S7B607</accession>
<name>A0A0S7B607_9CHLR</name>
<protein>
    <submittedName>
        <fullName evidence="2">Uncharacterized protein</fullName>
    </submittedName>
</protein>
<organism evidence="2">
    <name type="scientific">Longilinea arvoryzae</name>
    <dbReference type="NCBI Taxonomy" id="360412"/>
    <lineage>
        <taxon>Bacteria</taxon>
        <taxon>Bacillati</taxon>
        <taxon>Chloroflexota</taxon>
        <taxon>Anaerolineae</taxon>
        <taxon>Anaerolineales</taxon>
        <taxon>Anaerolineaceae</taxon>
        <taxon>Longilinea</taxon>
    </lineage>
</organism>
<sequence length="31" mass="3491">MMASVVYLVVGAIFLMFVAFSFLANHRDANR</sequence>
<keyword evidence="1" id="KW-0472">Membrane</keyword>
<dbReference type="Proteomes" id="UP000055060">
    <property type="component" value="Unassembled WGS sequence"/>
</dbReference>